<evidence type="ECO:0000256" key="1">
    <source>
        <dbReference type="SAM" id="MobiDB-lite"/>
    </source>
</evidence>
<comment type="caution">
    <text evidence="2">The sequence shown here is derived from an EMBL/GenBank/DDBJ whole genome shotgun (WGS) entry which is preliminary data.</text>
</comment>
<feature type="region of interest" description="Disordered" evidence="1">
    <location>
        <begin position="1"/>
        <end position="20"/>
    </location>
</feature>
<keyword evidence="3" id="KW-1185">Reference proteome</keyword>
<dbReference type="EMBL" id="JAUSVX010000001">
    <property type="protein sequence ID" value="MDQ0467904.1"/>
    <property type="molecule type" value="Genomic_DNA"/>
</dbReference>
<evidence type="ECO:0000313" key="2">
    <source>
        <dbReference type="EMBL" id="MDQ0467904.1"/>
    </source>
</evidence>
<accession>A0ABU0J0W0</accession>
<protein>
    <submittedName>
        <fullName evidence="2">Uncharacterized protein</fullName>
    </submittedName>
</protein>
<proteinExistence type="predicted"/>
<dbReference type="Proteomes" id="UP001242480">
    <property type="component" value="Unassembled WGS sequence"/>
</dbReference>
<organism evidence="2 3">
    <name type="scientific">Labrys wisconsinensis</name>
    <dbReference type="NCBI Taxonomy" id="425677"/>
    <lineage>
        <taxon>Bacteria</taxon>
        <taxon>Pseudomonadati</taxon>
        <taxon>Pseudomonadota</taxon>
        <taxon>Alphaproteobacteria</taxon>
        <taxon>Hyphomicrobiales</taxon>
        <taxon>Xanthobacteraceae</taxon>
        <taxon>Labrys</taxon>
    </lineage>
</organism>
<evidence type="ECO:0000313" key="3">
    <source>
        <dbReference type="Proteomes" id="UP001242480"/>
    </source>
</evidence>
<reference evidence="2 3" key="1">
    <citation type="submission" date="2023-07" db="EMBL/GenBank/DDBJ databases">
        <title>Genomic Encyclopedia of Type Strains, Phase IV (KMG-IV): sequencing the most valuable type-strain genomes for metagenomic binning, comparative biology and taxonomic classification.</title>
        <authorList>
            <person name="Goeker M."/>
        </authorList>
    </citation>
    <scope>NUCLEOTIDE SEQUENCE [LARGE SCALE GENOMIC DNA]</scope>
    <source>
        <strain evidence="2 3">DSM 19619</strain>
    </source>
</reference>
<name>A0ABU0J0W0_9HYPH</name>
<sequence length="30" mass="3419">MPERPLYPQKNMNAPHPRDMRMVLGVDPAG</sequence>
<gene>
    <name evidence="2" type="ORF">QO011_000899</name>
</gene>